<dbReference type="OMA" id="FDFKPPF"/>
<evidence type="ECO:0000313" key="6">
    <source>
        <dbReference type="EMBL" id="SCP03632.1"/>
    </source>
</evidence>
<organism evidence="4 7">
    <name type="scientific">Plasmodium malariae</name>
    <dbReference type="NCBI Taxonomy" id="5858"/>
    <lineage>
        <taxon>Eukaryota</taxon>
        <taxon>Sar</taxon>
        <taxon>Alveolata</taxon>
        <taxon>Apicomplexa</taxon>
        <taxon>Aconoidasida</taxon>
        <taxon>Haemosporida</taxon>
        <taxon>Plasmodiidae</taxon>
        <taxon>Plasmodium</taxon>
        <taxon>Plasmodium (Plasmodium)</taxon>
    </lineage>
</organism>
<dbReference type="EMBL" id="FLQW01001718">
    <property type="protein sequence ID" value="SBS91141.1"/>
    <property type="molecule type" value="Genomic_DNA"/>
</dbReference>
<accession>A0A1A8WGE0</accession>
<dbReference type="AlphaFoldDB" id="A0A1A8WGE0"/>
<dbReference type="PANTHER" id="PTHR22997">
    <property type="entry name" value="PIH1 DOMAIN-CONTAINING PROTEIN 1"/>
    <property type="match status" value="1"/>
</dbReference>
<proteinExistence type="inferred from homology"/>
<dbReference type="VEuPathDB" id="PlasmoDB:PmUG01_14069200"/>
<evidence type="ECO:0000259" key="3">
    <source>
        <dbReference type="Pfam" id="PF08190"/>
    </source>
</evidence>
<reference evidence="8 9" key="3">
    <citation type="submission" date="2016-06" db="EMBL/GenBank/DDBJ databases">
        <authorList>
            <consortium name="Pathogen Informatics"/>
        </authorList>
    </citation>
    <scope>NUCLEOTIDE SEQUENCE [LARGE SCALE GENOMIC DNA]</scope>
    <source>
        <strain evidence="5">PmlGA01</strain>
    </source>
</reference>
<dbReference type="Proteomes" id="UP000219813">
    <property type="component" value="Chromosome 14"/>
</dbReference>
<feature type="domain" description="PIH1 N-terminal" evidence="3">
    <location>
        <begin position="29"/>
        <end position="112"/>
    </location>
</feature>
<evidence type="ECO:0000313" key="8">
    <source>
        <dbReference type="Proteomes" id="UP000219799"/>
    </source>
</evidence>
<dbReference type="Proteomes" id="UP000219799">
    <property type="component" value="Chromosome 14"/>
</dbReference>
<protein>
    <submittedName>
        <fullName evidence="4 5">PIH1 domain-containing protein, putative</fullName>
    </submittedName>
</protein>
<comment type="similarity">
    <text evidence="1">Belongs to the PIH1 family.</text>
</comment>
<sequence length="404" mass="47151">MYEQYITQRNKHFQFSSDKLNDLVKNEKTIKISPQKGFVIKTYEKDGGKVYFNICSSNLIAEFHFKKIPDLNDQEGLRIPLSIGEEKVKEDKKGNKYKTYDIVLNTKVVVQSNNPDDQCIKDDQQHKFNFVEENEGDNKGNKISSKGSNNNNNSYNGWDNCNDNGDISKGGKDIDNYLTVKKPEWDMWFVNKKVLEDKHKTMEKFYLPYVRMFPLDDAIDAFDFKPPFLNSNEKKNKVKDRDNAKEKGERKKQVFKSFLNDYNIELDDEFLSYEQVLNTICVIQVQLPFFILAERSKTNPDDVFALHQFVNLYISDDHLSIFFKKSPFFPLGYNPPYKNFNIRFPFYFESANALSQYLEKYHLLNIIIPVSKNSAASVIFKEITQNAYNDVSPDNTETSDSSIF</sequence>
<gene>
    <name evidence="5" type="primary">PmlGA01_140052900</name>
    <name evidence="6" type="synonym">PmUG01_14069200</name>
    <name evidence="4" type="ORF">PMALA_032010</name>
    <name evidence="5" type="ORF">PMLGA01_140052900</name>
    <name evidence="6" type="ORF">PMUG01_14069200</name>
</gene>
<keyword evidence="9" id="KW-1185">Reference proteome</keyword>
<dbReference type="GO" id="GO:0005737">
    <property type="term" value="C:cytoplasm"/>
    <property type="evidence" value="ECO:0007669"/>
    <property type="project" value="TreeGrafter"/>
</dbReference>
<dbReference type="Pfam" id="PF08190">
    <property type="entry name" value="PIH1"/>
    <property type="match status" value="1"/>
</dbReference>
<name>A0A1A8WGE0_PLAMA</name>
<evidence type="ECO:0000313" key="7">
    <source>
        <dbReference type="Proteomes" id="UP000078597"/>
    </source>
</evidence>
<dbReference type="PANTHER" id="PTHR22997:SF0">
    <property type="entry name" value="PIH1 DOMAIN-CONTAINING PROTEIN 1"/>
    <property type="match status" value="1"/>
</dbReference>
<evidence type="ECO:0000313" key="4">
    <source>
        <dbReference type="EMBL" id="SBS91141.1"/>
    </source>
</evidence>
<dbReference type="InterPro" id="IPR050734">
    <property type="entry name" value="PIH1/Kintoun_subfamily"/>
</dbReference>
<evidence type="ECO:0000313" key="5">
    <source>
        <dbReference type="EMBL" id="SBT81029.1"/>
    </source>
</evidence>
<accession>A0A1C3L3A2</accession>
<dbReference type="OrthoDB" id="5135119at2759"/>
<feature type="compositionally biased region" description="Low complexity" evidence="2">
    <location>
        <begin position="141"/>
        <end position="157"/>
    </location>
</feature>
<feature type="region of interest" description="Disordered" evidence="2">
    <location>
        <begin position="132"/>
        <end position="157"/>
    </location>
</feature>
<dbReference type="EMBL" id="LT594635">
    <property type="protein sequence ID" value="SCP03632.1"/>
    <property type="molecule type" value="Genomic_DNA"/>
</dbReference>
<evidence type="ECO:0000256" key="2">
    <source>
        <dbReference type="SAM" id="MobiDB-lite"/>
    </source>
</evidence>
<dbReference type="InterPro" id="IPR012981">
    <property type="entry name" value="PIH1_N"/>
</dbReference>
<evidence type="ECO:0000256" key="1">
    <source>
        <dbReference type="ARBA" id="ARBA00008511"/>
    </source>
</evidence>
<evidence type="ECO:0000313" key="9">
    <source>
        <dbReference type="Proteomes" id="UP000219813"/>
    </source>
</evidence>
<reference evidence="7" key="1">
    <citation type="submission" date="2016-05" db="EMBL/GenBank/DDBJ databases">
        <authorList>
            <person name="Naeem Raeece"/>
        </authorList>
    </citation>
    <scope>NUCLEOTIDE SEQUENCE [LARGE SCALE GENOMIC DNA]</scope>
</reference>
<dbReference type="Proteomes" id="UP000078597">
    <property type="component" value="Unassembled WGS sequence"/>
</dbReference>
<reference evidence="4" key="2">
    <citation type="submission" date="2016-05" db="EMBL/GenBank/DDBJ databases">
        <authorList>
            <person name="Lavstsen T."/>
            <person name="Jespersen J.S."/>
        </authorList>
    </citation>
    <scope>NUCLEOTIDE SEQUENCE [LARGE SCALE GENOMIC DNA]</scope>
</reference>
<dbReference type="EMBL" id="LT594502">
    <property type="protein sequence ID" value="SBT81029.1"/>
    <property type="molecule type" value="Genomic_DNA"/>
</dbReference>